<name>A0A6J4NSQ1_9ACTN</name>
<evidence type="ECO:0000256" key="3">
    <source>
        <dbReference type="ARBA" id="ARBA00022679"/>
    </source>
</evidence>
<sequence length="419" mass="45114">MSGPRVAVVVPTFEQAAFLPRALASALAQTLADLEVVVVDDGSDDGGATEAALAPFLADPRVRALRLPRNGGLGAALQAGVDAAAAPLLAYLPSDDVWLPGHLASLVAALDAAPSALLAVADLADPPPGVPAHPQLAQVLHRRTRERWLPRAVVETDDLDRMLWGRLPGERARTGRATAVWTQHPGQRSRAVRERHDGGLNVFRRRYRVAEPLRFASSDSGEVDEVALYAGLRERRLPRSADGLRVLLVGDLGFNPERVVALAQRGHELHGLWTPDGLGDSGVGPVPFGHVREVRPSTAADWRPAVAALRPDVVYGLLSWRAVPFVHEVLTGLAAQRGRRVPVVFHLKESPQGCLRSGTWPQLAELLTLADGVVLSTEEERAWVELALPGRLDPERTLVVDGDLPLAAWHGAERARRLS</sequence>
<gene>
    <name evidence="5" type="ORF">AVDCRST_MAG35-476</name>
</gene>
<keyword evidence="2" id="KW-0328">Glycosyltransferase</keyword>
<dbReference type="GO" id="GO:0016757">
    <property type="term" value="F:glycosyltransferase activity"/>
    <property type="evidence" value="ECO:0007669"/>
    <property type="project" value="UniProtKB-KW"/>
</dbReference>
<dbReference type="AlphaFoldDB" id="A0A6J4NSQ1"/>
<dbReference type="InterPro" id="IPR001173">
    <property type="entry name" value="Glyco_trans_2-like"/>
</dbReference>
<dbReference type="PANTHER" id="PTHR43685:SF5">
    <property type="entry name" value="GLYCOSYLTRANSFERASE EPSE-RELATED"/>
    <property type="match status" value="1"/>
</dbReference>
<dbReference type="PANTHER" id="PTHR43685">
    <property type="entry name" value="GLYCOSYLTRANSFERASE"/>
    <property type="match status" value="1"/>
</dbReference>
<dbReference type="SUPFAM" id="SSF53448">
    <property type="entry name" value="Nucleotide-diphospho-sugar transferases"/>
    <property type="match status" value="1"/>
</dbReference>
<reference evidence="5" key="1">
    <citation type="submission" date="2020-02" db="EMBL/GenBank/DDBJ databases">
        <authorList>
            <person name="Meier V. D."/>
        </authorList>
    </citation>
    <scope>NUCLEOTIDE SEQUENCE</scope>
    <source>
        <strain evidence="5">AVDCRST_MAG35</strain>
    </source>
</reference>
<dbReference type="CDD" id="cd00761">
    <property type="entry name" value="Glyco_tranf_GTA_type"/>
    <property type="match status" value="1"/>
</dbReference>
<dbReference type="Pfam" id="PF00535">
    <property type="entry name" value="Glycos_transf_2"/>
    <property type="match status" value="1"/>
</dbReference>
<evidence type="ECO:0000256" key="2">
    <source>
        <dbReference type="ARBA" id="ARBA00022676"/>
    </source>
</evidence>
<keyword evidence="3" id="KW-0808">Transferase</keyword>
<organism evidence="5">
    <name type="scientific">uncultured Quadrisphaera sp</name>
    <dbReference type="NCBI Taxonomy" id="904978"/>
    <lineage>
        <taxon>Bacteria</taxon>
        <taxon>Bacillati</taxon>
        <taxon>Actinomycetota</taxon>
        <taxon>Actinomycetes</taxon>
        <taxon>Kineosporiales</taxon>
        <taxon>Kineosporiaceae</taxon>
        <taxon>Quadrisphaera</taxon>
        <taxon>environmental samples</taxon>
    </lineage>
</organism>
<dbReference type="InterPro" id="IPR050834">
    <property type="entry name" value="Glycosyltransf_2"/>
</dbReference>
<proteinExistence type="inferred from homology"/>
<dbReference type="InterPro" id="IPR029044">
    <property type="entry name" value="Nucleotide-diphossugar_trans"/>
</dbReference>
<feature type="non-terminal residue" evidence="5">
    <location>
        <position position="419"/>
    </location>
</feature>
<dbReference type="EMBL" id="CADCUY010000101">
    <property type="protein sequence ID" value="CAA9392615.1"/>
    <property type="molecule type" value="Genomic_DNA"/>
</dbReference>
<accession>A0A6J4NSQ1</accession>
<evidence type="ECO:0000259" key="4">
    <source>
        <dbReference type="Pfam" id="PF00535"/>
    </source>
</evidence>
<protein>
    <recommendedName>
        <fullName evidence="4">Glycosyltransferase 2-like domain-containing protein</fullName>
    </recommendedName>
</protein>
<evidence type="ECO:0000256" key="1">
    <source>
        <dbReference type="ARBA" id="ARBA00006739"/>
    </source>
</evidence>
<feature type="domain" description="Glycosyltransferase 2-like" evidence="4">
    <location>
        <begin position="8"/>
        <end position="120"/>
    </location>
</feature>
<dbReference type="Gene3D" id="3.90.550.10">
    <property type="entry name" value="Spore Coat Polysaccharide Biosynthesis Protein SpsA, Chain A"/>
    <property type="match status" value="1"/>
</dbReference>
<comment type="similarity">
    <text evidence="1">Belongs to the glycosyltransferase 2 family.</text>
</comment>
<evidence type="ECO:0000313" key="5">
    <source>
        <dbReference type="EMBL" id="CAA9392615.1"/>
    </source>
</evidence>